<proteinExistence type="predicted"/>
<sequence length="1378" mass="149241">MDTASVLCLPFVAATILHLIIVAVKLAKVPDKSYLAYLSWNTPRVLTCLVYTALAAGAMVDIVYQAYGGGLILKTYRYEQAVTVSAAVGSLAALALAILRPVNIWQALYAAVACANWTLMCILLNITRKLVFLVPGLYLLALLAILCTPHHLLVRQLNHHPLTQIALLPAITLSWMDPLLKRAASGLLTTDFLWPVIDVISVQDYATEKNGSESTHCWNLEKGLIRTLALYFPRQLLLSGFLAVVSLIGTLVQPFLLRSLLQNRDYLAVAALFAASIAVGSCDTHAKYRLRKIGLKMRSVLTADLCDRELTAPKADQDEALDPSVLIEVDLPRIFEFTEGFHLIWMVPLQVCISTTALVYLLGWKSLLVGSLVPLLLVPMLSTVMGRISLLITHVMEAKDARVSRVTKVLKHARQIKMAALDVLVQRQIGEARERELSRTKDVAVSNAAIVCIIYVLPTGLVYVCFATYAYFNGGLDSEVIFPALAFFFNINRATALLPNLVMLFQSAKVSFNRVRSALSFADSRASGPGAAVSEPVAQARVAMPQCSFADPGHTLSRVALESCNMDIRPGSLIVVTGPVGSLQMQKKIAYASQKPFLINGTIRENILFGSHFDAKLYSKVLYAVGLGQDLLRLPHGDATVLGGTAVALSGGQMSRVALARAVYSCRDVLVLDDPLAPIDGQVRQHIVDNVLGRNGMLKGSIRIVSTSAEALMQAADKVFVISHGTIKEISPPQIKSESSKEQDMEKANRQIRSSVSRSYGSMPSARASQVPEESSPEDEETPLLKKLSLSDSGINNPSGASLSTYARFLRLSHSGGWAIVLIVASISKLLDVIGLYCLKLSSEEFGAGGYSNKLTCYIVCGMTGAALSAVFVLAAYFLCLIPASRQIHAELAKGVLESKFTFFDNTPLGQIINRFTNDINKVDGPVGGGLIGLVAMSVTATSSILVIIISSPFSLFYLVPIGIAYYIMQSYYLHACRQLRRLENAARGPILNIAGEIKTGADTISIYGQARMFKTRVRSAIDGHIRVWGPFLALDIWLMLRLQVLSSLIQLLSACLLLANQAPSSTLGLTMNFIIQITVQFNTLVQLRANLEADITSAERVWSYAANPPESDGNEATPPTSWPQEGSIVFDGFTASYAPGASPCLDHLALTIEQGENVAIVGRTGAGKSSIALALLRALDPEAVISGEIRIDGLDISEVNLQSLRKRVSLVPQEPAAFDGTLRYNLDPKGTRSDGELLEVIETCHVRQVFNMGDGIDVLDYPIASESASLSAGQAQIIALARAILEKNKIVILDEATAAMDAKTRNIIQTLIRQKFKHNTLIAITHHLDAIMDYDKVLILDSGRVAAYGAPAALLADEEPTFMKLVGKASASVQVQR</sequence>
<dbReference type="EMBL" id="JANRMS010000568">
    <property type="protein sequence ID" value="KAJ3537625.1"/>
    <property type="molecule type" value="Genomic_DNA"/>
</dbReference>
<comment type="caution">
    <text evidence="1">The sequence shown here is derived from an EMBL/GenBank/DDBJ whole genome shotgun (WGS) entry which is preliminary data.</text>
</comment>
<evidence type="ECO:0000313" key="2">
    <source>
        <dbReference type="Proteomes" id="UP001148629"/>
    </source>
</evidence>
<reference evidence="1" key="1">
    <citation type="submission" date="2022-08" db="EMBL/GenBank/DDBJ databases">
        <title>Genome Sequence of Fusarium decemcellulare.</title>
        <authorList>
            <person name="Buettner E."/>
        </authorList>
    </citation>
    <scope>NUCLEOTIDE SEQUENCE</scope>
    <source>
        <strain evidence="1">Babe19</strain>
    </source>
</reference>
<name>A0ACC1SDR4_9HYPO</name>
<evidence type="ECO:0000313" key="1">
    <source>
        <dbReference type="EMBL" id="KAJ3537625.1"/>
    </source>
</evidence>
<gene>
    <name evidence="1" type="ORF">NM208_g6236</name>
</gene>
<accession>A0ACC1SDR4</accession>
<protein>
    <submittedName>
        <fullName evidence="1">Uncharacterized protein</fullName>
    </submittedName>
</protein>
<organism evidence="1 2">
    <name type="scientific">Fusarium decemcellulare</name>
    <dbReference type="NCBI Taxonomy" id="57161"/>
    <lineage>
        <taxon>Eukaryota</taxon>
        <taxon>Fungi</taxon>
        <taxon>Dikarya</taxon>
        <taxon>Ascomycota</taxon>
        <taxon>Pezizomycotina</taxon>
        <taxon>Sordariomycetes</taxon>
        <taxon>Hypocreomycetidae</taxon>
        <taxon>Hypocreales</taxon>
        <taxon>Nectriaceae</taxon>
        <taxon>Fusarium</taxon>
        <taxon>Fusarium decemcellulare species complex</taxon>
    </lineage>
</organism>
<keyword evidence="2" id="KW-1185">Reference proteome</keyword>
<dbReference type="Proteomes" id="UP001148629">
    <property type="component" value="Unassembled WGS sequence"/>
</dbReference>